<dbReference type="Proteomes" id="UP000283509">
    <property type="component" value="Unassembled WGS sequence"/>
</dbReference>
<feature type="region of interest" description="Disordered" evidence="1">
    <location>
        <begin position="1"/>
        <end position="70"/>
    </location>
</feature>
<feature type="compositionally biased region" description="Polar residues" evidence="1">
    <location>
        <begin position="43"/>
        <end position="56"/>
    </location>
</feature>
<evidence type="ECO:0000313" key="2">
    <source>
        <dbReference type="EMBL" id="ROT65208.1"/>
    </source>
</evidence>
<dbReference type="STRING" id="6689.A0A423SLT9"/>
<sequence length="421" mass="46570">MKSSPPSQPEFSATSPPSRPGFSNFTSLTTPDIPTTSPPSQPRFSHNFTSLTTPFLHTSPPHDRHNLPRFTSLTTGFSTYNPVSPTISSTTHISHTSPLQPHMLHNLTSSQPISPTTSPPSRPHISYNFSFTKLVSPQLHLLTTSFLHDSPPSTISPLPRLHLPHDPVSPTYNPVSPTISPPSQPHISHDFQPPYNLISPTTSPPSQPHFSHNLTSLTTSFSQLHSLTTFLLTLPSHNLTSPIFTSTIPFLLQHLPHQPLISPRLHLPQTRFSNLQPCSLQYHLSQPPTSTPHNSFFPTTSLTTRFLQLHLPHNPSSQTSLLPFSQHHLPQPASTTYTSSRPHISHNITSLTLFHHASLTTHISHDFTSLTPHFLPRLLLYKPGSATSPSVTPHFTHDFTSLHNLVSPQFTSIILISPTIT</sequence>
<keyword evidence="3" id="KW-1185">Reference proteome</keyword>
<evidence type="ECO:0000313" key="3">
    <source>
        <dbReference type="Proteomes" id="UP000283509"/>
    </source>
</evidence>
<reference evidence="2 3" key="1">
    <citation type="submission" date="2018-04" db="EMBL/GenBank/DDBJ databases">
        <authorList>
            <person name="Zhang X."/>
            <person name="Yuan J."/>
            <person name="Li F."/>
            <person name="Xiang J."/>
        </authorList>
    </citation>
    <scope>NUCLEOTIDE SEQUENCE [LARGE SCALE GENOMIC DNA]</scope>
    <source>
        <tissue evidence="2">Muscle</tissue>
    </source>
</reference>
<dbReference type="EMBL" id="QCYY01003119">
    <property type="protein sequence ID" value="ROT65208.1"/>
    <property type="molecule type" value="Genomic_DNA"/>
</dbReference>
<accession>A0A423SLT9</accession>
<protein>
    <submittedName>
        <fullName evidence="2">Uncharacterized protein</fullName>
    </submittedName>
</protein>
<feature type="compositionally biased region" description="Polar residues" evidence="1">
    <location>
        <begin position="1"/>
        <end position="25"/>
    </location>
</feature>
<gene>
    <name evidence="2" type="ORF">C7M84_016829</name>
</gene>
<proteinExistence type="predicted"/>
<organism evidence="2 3">
    <name type="scientific">Penaeus vannamei</name>
    <name type="common">Whiteleg shrimp</name>
    <name type="synonym">Litopenaeus vannamei</name>
    <dbReference type="NCBI Taxonomy" id="6689"/>
    <lineage>
        <taxon>Eukaryota</taxon>
        <taxon>Metazoa</taxon>
        <taxon>Ecdysozoa</taxon>
        <taxon>Arthropoda</taxon>
        <taxon>Crustacea</taxon>
        <taxon>Multicrustacea</taxon>
        <taxon>Malacostraca</taxon>
        <taxon>Eumalacostraca</taxon>
        <taxon>Eucarida</taxon>
        <taxon>Decapoda</taxon>
        <taxon>Dendrobranchiata</taxon>
        <taxon>Penaeoidea</taxon>
        <taxon>Penaeidae</taxon>
        <taxon>Penaeus</taxon>
    </lineage>
</organism>
<feature type="region of interest" description="Disordered" evidence="1">
    <location>
        <begin position="160"/>
        <end position="211"/>
    </location>
</feature>
<name>A0A423SLT9_PENVA</name>
<comment type="caution">
    <text evidence="2">The sequence shown here is derived from an EMBL/GenBank/DDBJ whole genome shotgun (WGS) entry which is preliminary data.</text>
</comment>
<evidence type="ECO:0000256" key="1">
    <source>
        <dbReference type="SAM" id="MobiDB-lite"/>
    </source>
</evidence>
<feature type="compositionally biased region" description="Low complexity" evidence="1">
    <location>
        <begin position="26"/>
        <end position="35"/>
    </location>
</feature>
<reference evidence="2 3" key="2">
    <citation type="submission" date="2019-01" db="EMBL/GenBank/DDBJ databases">
        <title>The decoding of complex shrimp genome reveals the adaptation for benthos swimmer, frequently molting mechanism and breeding impact on genome.</title>
        <authorList>
            <person name="Sun Y."/>
            <person name="Gao Y."/>
            <person name="Yu Y."/>
        </authorList>
    </citation>
    <scope>NUCLEOTIDE SEQUENCE [LARGE SCALE GENOMIC DNA]</scope>
    <source>
        <tissue evidence="2">Muscle</tissue>
    </source>
</reference>
<dbReference type="AlphaFoldDB" id="A0A423SLT9"/>